<dbReference type="PANTHER" id="PTHR24394">
    <property type="entry name" value="ZINC FINGER PROTEIN"/>
    <property type="match status" value="1"/>
</dbReference>
<dbReference type="Proteomes" id="UP000054359">
    <property type="component" value="Unassembled WGS sequence"/>
</dbReference>
<dbReference type="FunFam" id="3.30.160.60:FF:000145">
    <property type="entry name" value="Zinc finger protein 574"/>
    <property type="match status" value="1"/>
</dbReference>
<proteinExistence type="predicted"/>
<dbReference type="InterPro" id="IPR036236">
    <property type="entry name" value="Znf_C2H2_sf"/>
</dbReference>
<dbReference type="EMBL" id="KK112250">
    <property type="protein sequence ID" value="KFM57182.1"/>
    <property type="molecule type" value="Genomic_DNA"/>
</dbReference>
<feature type="domain" description="C2H2-type" evidence="10">
    <location>
        <begin position="73"/>
        <end position="96"/>
    </location>
</feature>
<keyword evidence="2" id="KW-0479">Metal-binding</keyword>
<dbReference type="GO" id="GO:0008270">
    <property type="term" value="F:zinc ion binding"/>
    <property type="evidence" value="ECO:0007669"/>
    <property type="project" value="UniProtKB-KW"/>
</dbReference>
<keyword evidence="4 9" id="KW-0863">Zinc-finger</keyword>
<dbReference type="Gene3D" id="3.30.160.60">
    <property type="entry name" value="Classic Zinc Finger"/>
    <property type="match status" value="2"/>
</dbReference>
<evidence type="ECO:0000256" key="5">
    <source>
        <dbReference type="ARBA" id="ARBA00022833"/>
    </source>
</evidence>
<gene>
    <name evidence="11" type="ORF">X975_16601</name>
</gene>
<evidence type="ECO:0000256" key="3">
    <source>
        <dbReference type="ARBA" id="ARBA00022737"/>
    </source>
</evidence>
<organism evidence="11 12">
    <name type="scientific">Stegodyphus mimosarum</name>
    <name type="common">African social velvet spider</name>
    <dbReference type="NCBI Taxonomy" id="407821"/>
    <lineage>
        <taxon>Eukaryota</taxon>
        <taxon>Metazoa</taxon>
        <taxon>Ecdysozoa</taxon>
        <taxon>Arthropoda</taxon>
        <taxon>Chelicerata</taxon>
        <taxon>Arachnida</taxon>
        <taxon>Araneae</taxon>
        <taxon>Araneomorphae</taxon>
        <taxon>Entelegynae</taxon>
        <taxon>Eresoidea</taxon>
        <taxon>Eresidae</taxon>
        <taxon>Stegodyphus</taxon>
    </lineage>
</organism>
<evidence type="ECO:0000256" key="4">
    <source>
        <dbReference type="ARBA" id="ARBA00022771"/>
    </source>
</evidence>
<dbReference type="InterPro" id="IPR013087">
    <property type="entry name" value="Znf_C2H2_type"/>
</dbReference>
<evidence type="ECO:0000256" key="9">
    <source>
        <dbReference type="PROSITE-ProRule" id="PRU00042"/>
    </source>
</evidence>
<dbReference type="SMART" id="SM00355">
    <property type="entry name" value="ZnF_C2H2"/>
    <property type="match status" value="2"/>
</dbReference>
<protein>
    <submittedName>
        <fullName evidence="11">Zinc finger and BTB domain-containing protein 46</fullName>
    </submittedName>
</protein>
<evidence type="ECO:0000256" key="7">
    <source>
        <dbReference type="ARBA" id="ARBA00023163"/>
    </source>
</evidence>
<dbReference type="Pfam" id="PF00096">
    <property type="entry name" value="zf-C2H2"/>
    <property type="match status" value="1"/>
</dbReference>
<feature type="domain" description="C2H2-type" evidence="10">
    <location>
        <begin position="45"/>
        <end position="72"/>
    </location>
</feature>
<dbReference type="OrthoDB" id="3437960at2759"/>
<evidence type="ECO:0000256" key="6">
    <source>
        <dbReference type="ARBA" id="ARBA00023015"/>
    </source>
</evidence>
<name>A0A087SWE3_STEMI</name>
<dbReference type="PROSITE" id="PS50157">
    <property type="entry name" value="ZINC_FINGER_C2H2_2"/>
    <property type="match status" value="2"/>
</dbReference>
<keyword evidence="3" id="KW-0677">Repeat</keyword>
<comment type="subcellular location">
    <subcellularLocation>
        <location evidence="1">Nucleus</location>
    </subcellularLocation>
</comment>
<sequence length="96" mass="11514">MNRIFCVMVIRFERLVECNRYIMDPVMLKRLTAYSAIPSPVHRRFKCSFCPYCTDISTNLKNHILTHTGERKYRCDVCGMRFTLKHHLKKHTQLHL</sequence>
<evidence type="ECO:0000256" key="2">
    <source>
        <dbReference type="ARBA" id="ARBA00022723"/>
    </source>
</evidence>
<dbReference type="AlphaFoldDB" id="A0A087SWE3"/>
<keyword evidence="12" id="KW-1185">Reference proteome</keyword>
<dbReference type="GO" id="GO:0005634">
    <property type="term" value="C:nucleus"/>
    <property type="evidence" value="ECO:0007669"/>
    <property type="project" value="UniProtKB-SubCell"/>
</dbReference>
<keyword evidence="6" id="KW-0805">Transcription regulation</keyword>
<evidence type="ECO:0000256" key="1">
    <source>
        <dbReference type="ARBA" id="ARBA00004123"/>
    </source>
</evidence>
<accession>A0A087SWE3</accession>
<evidence type="ECO:0000313" key="11">
    <source>
        <dbReference type="EMBL" id="KFM57182.1"/>
    </source>
</evidence>
<dbReference type="SUPFAM" id="SSF57667">
    <property type="entry name" value="beta-beta-alpha zinc fingers"/>
    <property type="match status" value="1"/>
</dbReference>
<evidence type="ECO:0000313" key="12">
    <source>
        <dbReference type="Proteomes" id="UP000054359"/>
    </source>
</evidence>
<evidence type="ECO:0000259" key="10">
    <source>
        <dbReference type="PROSITE" id="PS50157"/>
    </source>
</evidence>
<reference evidence="11 12" key="1">
    <citation type="submission" date="2013-11" db="EMBL/GenBank/DDBJ databases">
        <title>Genome sequencing of Stegodyphus mimosarum.</title>
        <authorList>
            <person name="Bechsgaard J."/>
        </authorList>
    </citation>
    <scope>NUCLEOTIDE SEQUENCE [LARGE SCALE GENOMIC DNA]</scope>
</reference>
<dbReference type="STRING" id="407821.A0A087SWE3"/>
<keyword evidence="5" id="KW-0862">Zinc</keyword>
<dbReference type="GO" id="GO:0000981">
    <property type="term" value="F:DNA-binding transcription factor activity, RNA polymerase II-specific"/>
    <property type="evidence" value="ECO:0007669"/>
    <property type="project" value="TreeGrafter"/>
</dbReference>
<dbReference type="PROSITE" id="PS00028">
    <property type="entry name" value="ZINC_FINGER_C2H2_1"/>
    <property type="match status" value="1"/>
</dbReference>
<evidence type="ECO:0000256" key="8">
    <source>
        <dbReference type="ARBA" id="ARBA00023242"/>
    </source>
</evidence>
<keyword evidence="7" id="KW-0804">Transcription</keyword>
<dbReference type="FunFam" id="3.30.160.60:FF:001289">
    <property type="entry name" value="Zinc finger protein 574"/>
    <property type="match status" value="1"/>
</dbReference>
<dbReference type="PANTHER" id="PTHR24394:SF44">
    <property type="entry name" value="ZINC FINGER PROTEIN 271-LIKE"/>
    <property type="match status" value="1"/>
</dbReference>
<feature type="non-terminal residue" evidence="11">
    <location>
        <position position="96"/>
    </location>
</feature>
<keyword evidence="8" id="KW-0539">Nucleus</keyword>